<protein>
    <recommendedName>
        <fullName evidence="4">Lipoprotein</fullName>
    </recommendedName>
</protein>
<keyword evidence="1" id="KW-0732">Signal</keyword>
<gene>
    <name evidence="2" type="ORF">JOF54_002058</name>
</gene>
<dbReference type="Proteomes" id="UP000758168">
    <property type="component" value="Unassembled WGS sequence"/>
</dbReference>
<dbReference type="PROSITE" id="PS51257">
    <property type="entry name" value="PROKAR_LIPOPROTEIN"/>
    <property type="match status" value="1"/>
</dbReference>
<dbReference type="RefSeq" id="WP_210055374.1">
    <property type="nucleotide sequence ID" value="NZ_BAAAMH010000019.1"/>
</dbReference>
<sequence>MRRRCGTALGVAVLALLVGCTTPAVPRRDPRPAEPARTSWQLGHRVPASSGLRVLARSASGYSDATQLALDAGGQDTCSVSWYPAGTYGPENKVGEQVPVEVDGRPGVRAGAGAEGGYLMWQRPDASWAEVSCYPDESPATHRRVAEAVVWEPTSMALPFDLERLPAGYGPESVEVDVVTGATTVRLGPGPLAADGGLVLSFDGSSAPTGGRPVTVGGRAATQGEDARFPWVCLLEQGHRVCVAVDSSDTGPYPDRSGEVPALLAVAEALRFPADLDDRSSWTTAEDVFG</sequence>
<name>A0ABS4Z7V4_9ACTN</name>
<proteinExistence type="predicted"/>
<reference evidence="2 3" key="1">
    <citation type="submission" date="2021-03" db="EMBL/GenBank/DDBJ databases">
        <title>Sequencing the genomes of 1000 actinobacteria strains.</title>
        <authorList>
            <person name="Klenk H.-P."/>
        </authorList>
    </citation>
    <scope>NUCLEOTIDE SEQUENCE [LARGE SCALE GENOMIC DNA]</scope>
    <source>
        <strain evidence="2 3">DSM 12936</strain>
    </source>
</reference>
<accession>A0ABS4Z7V4</accession>
<evidence type="ECO:0000256" key="1">
    <source>
        <dbReference type="SAM" id="SignalP"/>
    </source>
</evidence>
<dbReference type="EMBL" id="JAGIOB010000001">
    <property type="protein sequence ID" value="MBP2417136.1"/>
    <property type="molecule type" value="Genomic_DNA"/>
</dbReference>
<comment type="caution">
    <text evidence="2">The sequence shown here is derived from an EMBL/GenBank/DDBJ whole genome shotgun (WGS) entry which is preliminary data.</text>
</comment>
<feature type="signal peptide" evidence="1">
    <location>
        <begin position="1"/>
        <end position="24"/>
    </location>
</feature>
<keyword evidence="3" id="KW-1185">Reference proteome</keyword>
<evidence type="ECO:0000313" key="3">
    <source>
        <dbReference type="Proteomes" id="UP000758168"/>
    </source>
</evidence>
<evidence type="ECO:0000313" key="2">
    <source>
        <dbReference type="EMBL" id="MBP2417136.1"/>
    </source>
</evidence>
<evidence type="ECO:0008006" key="4">
    <source>
        <dbReference type="Google" id="ProtNLM"/>
    </source>
</evidence>
<feature type="chain" id="PRO_5047172681" description="Lipoprotein" evidence="1">
    <location>
        <begin position="25"/>
        <end position="290"/>
    </location>
</feature>
<organism evidence="2 3">
    <name type="scientific">Microlunatus capsulatus</name>
    <dbReference type="NCBI Taxonomy" id="99117"/>
    <lineage>
        <taxon>Bacteria</taxon>
        <taxon>Bacillati</taxon>
        <taxon>Actinomycetota</taxon>
        <taxon>Actinomycetes</taxon>
        <taxon>Propionibacteriales</taxon>
        <taxon>Propionibacteriaceae</taxon>
        <taxon>Microlunatus</taxon>
    </lineage>
</organism>